<dbReference type="PROSITE" id="PS51462">
    <property type="entry name" value="NUDIX"/>
    <property type="match status" value="1"/>
</dbReference>
<dbReference type="Proteomes" id="UP001175097">
    <property type="component" value="Unassembled WGS sequence"/>
</dbReference>
<comment type="cofactor">
    <cofactor evidence="1">
        <name>Mg(2+)</name>
        <dbReference type="ChEBI" id="CHEBI:18420"/>
    </cofactor>
</comment>
<gene>
    <name evidence="7" type="ORF">P5G49_17375</name>
</gene>
<evidence type="ECO:0000256" key="5">
    <source>
        <dbReference type="ARBA" id="ARBA00022842"/>
    </source>
</evidence>
<dbReference type="SUPFAM" id="SSF55811">
    <property type="entry name" value="Nudix"/>
    <property type="match status" value="1"/>
</dbReference>
<keyword evidence="4" id="KW-0378">Hydrolase</keyword>
<dbReference type="InterPro" id="IPR000086">
    <property type="entry name" value="NUDIX_hydrolase_dom"/>
</dbReference>
<proteinExistence type="inferred from homology"/>
<accession>A0ABT8JVN3</accession>
<comment type="similarity">
    <text evidence="2">Belongs to the Nudix hydrolase family.</text>
</comment>
<keyword evidence="5" id="KW-0460">Magnesium</keyword>
<name>A0ABT8JVN3_9BACL</name>
<evidence type="ECO:0000259" key="6">
    <source>
        <dbReference type="PROSITE" id="PS51462"/>
    </source>
</evidence>
<organism evidence="7 8">
    <name type="scientific">Sporosarcina highlanderae</name>
    <dbReference type="NCBI Taxonomy" id="3035916"/>
    <lineage>
        <taxon>Bacteria</taxon>
        <taxon>Bacillati</taxon>
        <taxon>Bacillota</taxon>
        <taxon>Bacilli</taxon>
        <taxon>Bacillales</taxon>
        <taxon>Caryophanaceae</taxon>
        <taxon>Sporosarcina</taxon>
    </lineage>
</organism>
<dbReference type="Pfam" id="PF00293">
    <property type="entry name" value="NUDIX"/>
    <property type="match status" value="1"/>
</dbReference>
<keyword evidence="8" id="KW-1185">Reference proteome</keyword>
<evidence type="ECO:0000313" key="7">
    <source>
        <dbReference type="EMBL" id="MDN4609236.1"/>
    </source>
</evidence>
<dbReference type="Gene3D" id="3.90.79.10">
    <property type="entry name" value="Nucleoside Triphosphate Pyrophosphohydrolase"/>
    <property type="match status" value="1"/>
</dbReference>
<evidence type="ECO:0000256" key="1">
    <source>
        <dbReference type="ARBA" id="ARBA00001946"/>
    </source>
</evidence>
<reference evidence="7" key="1">
    <citation type="submission" date="2023-03" db="EMBL/GenBank/DDBJ databases">
        <title>MT1 and MT2 Draft Genomes of Novel Species.</title>
        <authorList>
            <person name="Venkateswaran K."/>
        </authorList>
    </citation>
    <scope>NUCLEOTIDE SEQUENCE</scope>
    <source>
        <strain evidence="7">F6_3S_P_2</strain>
    </source>
</reference>
<keyword evidence="3" id="KW-0479">Metal-binding</keyword>
<protein>
    <submittedName>
        <fullName evidence="7">NUDIX domain-containing protein</fullName>
    </submittedName>
</protein>
<dbReference type="RefSeq" id="WP_301245922.1">
    <property type="nucleotide sequence ID" value="NZ_JAROCC010000025.1"/>
</dbReference>
<dbReference type="EMBL" id="JAROCC010000025">
    <property type="protein sequence ID" value="MDN4609236.1"/>
    <property type="molecule type" value="Genomic_DNA"/>
</dbReference>
<comment type="caution">
    <text evidence="7">The sequence shown here is derived from an EMBL/GenBank/DDBJ whole genome shotgun (WGS) entry which is preliminary data.</text>
</comment>
<feature type="domain" description="Nudix hydrolase" evidence="6">
    <location>
        <begin position="2"/>
        <end position="133"/>
    </location>
</feature>
<evidence type="ECO:0000256" key="4">
    <source>
        <dbReference type="ARBA" id="ARBA00022801"/>
    </source>
</evidence>
<dbReference type="PANTHER" id="PTHR43758">
    <property type="entry name" value="7,8-DIHYDRO-8-OXOGUANINE TRIPHOSPHATASE"/>
    <property type="match status" value="1"/>
</dbReference>
<evidence type="ECO:0000256" key="3">
    <source>
        <dbReference type="ARBA" id="ARBA00022723"/>
    </source>
</evidence>
<dbReference type="PANTHER" id="PTHR43758:SF2">
    <property type="entry name" value="OXIDIZED PURINE NUCLEOSIDE TRIPHOSPHATE HYDROLASE"/>
    <property type="match status" value="1"/>
</dbReference>
<evidence type="ECO:0000313" key="8">
    <source>
        <dbReference type="Proteomes" id="UP001175097"/>
    </source>
</evidence>
<sequence length="157" mass="18508">MKMRKLTGAYLLNDNKVLMLKRSKERTLASNLWTGIGGHVEAIEHNNPVESCLREIFEETGIRRHEIEQFQLRYILMRRSKNEIRQHYIYFGRTSQENITNSDEGELYWIDLSEVLNLEMPLTVNHMLKHFLSSPTDKTIFIGTVNKSMMEWSCLSE</sequence>
<evidence type="ECO:0000256" key="2">
    <source>
        <dbReference type="ARBA" id="ARBA00005582"/>
    </source>
</evidence>
<dbReference type="InterPro" id="IPR015797">
    <property type="entry name" value="NUDIX_hydrolase-like_dom_sf"/>
</dbReference>